<evidence type="ECO:0000259" key="9">
    <source>
        <dbReference type="Pfam" id="PF00909"/>
    </source>
</evidence>
<feature type="transmembrane region" description="Helical" evidence="8">
    <location>
        <begin position="85"/>
        <end position="107"/>
    </location>
</feature>
<dbReference type="SUPFAM" id="SSF111352">
    <property type="entry name" value="Ammonium transporter"/>
    <property type="match status" value="1"/>
</dbReference>
<evidence type="ECO:0000256" key="5">
    <source>
        <dbReference type="ARBA" id="ARBA00022989"/>
    </source>
</evidence>
<dbReference type="InterPro" id="IPR001905">
    <property type="entry name" value="Ammonium_transpt"/>
</dbReference>
<feature type="domain" description="Ammonium transporter AmtB-like" evidence="9">
    <location>
        <begin position="49"/>
        <end position="440"/>
    </location>
</feature>
<feature type="transmembrane region" description="Helical" evidence="8">
    <location>
        <begin position="326"/>
        <end position="344"/>
    </location>
</feature>
<dbReference type="GO" id="GO:0005886">
    <property type="term" value="C:plasma membrane"/>
    <property type="evidence" value="ECO:0007669"/>
    <property type="project" value="UniProtKB-SubCell"/>
</dbReference>
<dbReference type="STRING" id="1121432.SAMN02745219_02194"/>
<dbReference type="PANTHER" id="PTHR11730">
    <property type="entry name" value="AMMONIUM TRANSPORTER"/>
    <property type="match status" value="1"/>
</dbReference>
<protein>
    <recommendedName>
        <fullName evidence="8">Ammonium transporter</fullName>
    </recommendedName>
</protein>
<proteinExistence type="inferred from homology"/>
<feature type="transmembrane region" description="Helical" evidence="8">
    <location>
        <begin position="197"/>
        <end position="218"/>
    </location>
</feature>
<keyword evidence="4 8" id="KW-0812">Transmembrane</keyword>
<accession>A0A1M6I2E6</accession>
<evidence type="ECO:0000256" key="7">
    <source>
        <dbReference type="ARBA" id="ARBA00023177"/>
    </source>
</evidence>
<dbReference type="InterPro" id="IPR002229">
    <property type="entry name" value="RhesusRHD"/>
</dbReference>
<dbReference type="PRINTS" id="PR00342">
    <property type="entry name" value="RHESUSRHD"/>
</dbReference>
<gene>
    <name evidence="10" type="ORF">SAMN02745219_02194</name>
</gene>
<sequence>MSDGALWGWVIPRGTFVLKGNGPERGCPFRGRVFMEVNLSILATGLDTVWVLLCAALVFFMEAGFAFLEAGFIRAKNSMNIVMKVFTDCTIGMLSYWVLGFAVMYGLDKGGLFGGSGFLLSGGFEHLQLRIPLYAYWLFQAAFAVAMASIVSGAVAERMKFGPYLIFTALAAGLIYPVAGHWVWGGGWLSELGMLDFAGSAVVHALGGWSALAAVLLLGPREGKYNPDGTVNVLPAHNMHLAFLGTFILWFGWFGFNPGSSLSGLDLNIARIAVTTNLAAAAGGTTGMLFTMWKYGKADPSMAMNGALAGLAAITAGTAYVTPASAVIIGSVAGVLVVLAVGFFDRVRADDPVGAIAVHGVNGTWGALAVGLFAEKGGLFYGGGLHLLGVQALGVLAVSLWAFTATGLVFYLLRKTVGIRVSASEELEGLDINEHGIPAYAGLVAGSLGEVGVDEFTPDTTCAPEVVSRAAVQK</sequence>
<evidence type="ECO:0000256" key="6">
    <source>
        <dbReference type="ARBA" id="ARBA00023136"/>
    </source>
</evidence>
<keyword evidence="6 8" id="KW-0472">Membrane</keyword>
<evidence type="ECO:0000313" key="10">
    <source>
        <dbReference type="EMBL" id="SHJ28643.1"/>
    </source>
</evidence>
<dbReference type="InterPro" id="IPR029020">
    <property type="entry name" value="Ammonium/urea_transptr"/>
</dbReference>
<keyword evidence="7 8" id="KW-0924">Ammonia transport</keyword>
<keyword evidence="11" id="KW-1185">Reference proteome</keyword>
<dbReference type="GO" id="GO:0097272">
    <property type="term" value="P:ammonium homeostasis"/>
    <property type="evidence" value="ECO:0007669"/>
    <property type="project" value="TreeGrafter"/>
</dbReference>
<dbReference type="GO" id="GO:0008519">
    <property type="term" value="F:ammonium channel activity"/>
    <property type="evidence" value="ECO:0007669"/>
    <property type="project" value="InterPro"/>
</dbReference>
<evidence type="ECO:0000256" key="8">
    <source>
        <dbReference type="RuleBase" id="RU362002"/>
    </source>
</evidence>
<evidence type="ECO:0000313" key="11">
    <source>
        <dbReference type="Proteomes" id="UP000184529"/>
    </source>
</evidence>
<dbReference type="EMBL" id="FQZM01000026">
    <property type="protein sequence ID" value="SHJ28643.1"/>
    <property type="molecule type" value="Genomic_DNA"/>
</dbReference>
<dbReference type="InterPro" id="IPR018047">
    <property type="entry name" value="Ammonium_transpt_CS"/>
</dbReference>
<feature type="transmembrane region" description="Helical" evidence="8">
    <location>
        <begin position="49"/>
        <end position="73"/>
    </location>
</feature>
<dbReference type="Proteomes" id="UP000184529">
    <property type="component" value="Unassembled WGS sequence"/>
</dbReference>
<organism evidence="10 11">
    <name type="scientific">Desulfofundulus thermosubterraneus DSM 16057</name>
    <dbReference type="NCBI Taxonomy" id="1121432"/>
    <lineage>
        <taxon>Bacteria</taxon>
        <taxon>Bacillati</taxon>
        <taxon>Bacillota</taxon>
        <taxon>Clostridia</taxon>
        <taxon>Eubacteriales</taxon>
        <taxon>Peptococcaceae</taxon>
        <taxon>Desulfofundulus</taxon>
    </lineage>
</organism>
<feature type="transmembrane region" description="Helical" evidence="8">
    <location>
        <begin position="356"/>
        <end position="374"/>
    </location>
</feature>
<comment type="similarity">
    <text evidence="2 8">Belongs to the ammonia transporter channel (TC 1.A.11.2) family.</text>
</comment>
<dbReference type="FunFam" id="1.10.3430.10:FF:000008">
    <property type="entry name" value="Ammonium transporter"/>
    <property type="match status" value="1"/>
</dbReference>
<reference evidence="11" key="1">
    <citation type="submission" date="2016-11" db="EMBL/GenBank/DDBJ databases">
        <authorList>
            <person name="Varghese N."/>
            <person name="Submissions S."/>
        </authorList>
    </citation>
    <scope>NUCLEOTIDE SEQUENCE [LARGE SCALE GENOMIC DNA]</scope>
    <source>
        <strain evidence="11">DSM 16057</strain>
    </source>
</reference>
<name>A0A1M6I2E6_9FIRM</name>
<keyword evidence="5 8" id="KW-1133">Transmembrane helix</keyword>
<feature type="transmembrane region" description="Helical" evidence="8">
    <location>
        <begin position="239"/>
        <end position="256"/>
    </location>
</feature>
<dbReference type="Pfam" id="PF00909">
    <property type="entry name" value="Ammonium_transp"/>
    <property type="match status" value="1"/>
</dbReference>
<dbReference type="AlphaFoldDB" id="A0A1M6I2E6"/>
<evidence type="ECO:0000256" key="1">
    <source>
        <dbReference type="ARBA" id="ARBA00004141"/>
    </source>
</evidence>
<comment type="subcellular location">
    <subcellularLocation>
        <location evidence="8">Cell membrane</location>
        <topology evidence="8">Multi-pass membrane protein</topology>
    </subcellularLocation>
    <subcellularLocation>
        <location evidence="1">Membrane</location>
        <topology evidence="1">Multi-pass membrane protein</topology>
    </subcellularLocation>
</comment>
<evidence type="ECO:0000256" key="4">
    <source>
        <dbReference type="ARBA" id="ARBA00022692"/>
    </source>
</evidence>
<feature type="transmembrane region" description="Helical" evidence="8">
    <location>
        <begin position="163"/>
        <end position="185"/>
    </location>
</feature>
<dbReference type="PANTHER" id="PTHR11730:SF6">
    <property type="entry name" value="AMMONIUM TRANSPORTER"/>
    <property type="match status" value="1"/>
</dbReference>
<keyword evidence="3 8" id="KW-0813">Transport</keyword>
<evidence type="ECO:0000256" key="3">
    <source>
        <dbReference type="ARBA" id="ARBA00022448"/>
    </source>
</evidence>
<dbReference type="RefSeq" id="WP_242656307.1">
    <property type="nucleotide sequence ID" value="NZ_FQZM01000026.1"/>
</dbReference>
<feature type="transmembrane region" description="Helical" evidence="8">
    <location>
        <begin position="134"/>
        <end position="156"/>
    </location>
</feature>
<feature type="transmembrane region" description="Helical" evidence="8">
    <location>
        <begin position="386"/>
        <end position="413"/>
    </location>
</feature>
<dbReference type="InterPro" id="IPR024041">
    <property type="entry name" value="NH4_transpt_AmtB-like_dom"/>
</dbReference>
<evidence type="ECO:0000256" key="2">
    <source>
        <dbReference type="ARBA" id="ARBA00005887"/>
    </source>
</evidence>
<feature type="transmembrane region" description="Helical" evidence="8">
    <location>
        <begin position="302"/>
        <end position="320"/>
    </location>
</feature>
<feature type="transmembrane region" description="Helical" evidence="8">
    <location>
        <begin position="268"/>
        <end position="290"/>
    </location>
</feature>
<dbReference type="Gene3D" id="1.10.3430.10">
    <property type="entry name" value="Ammonium transporter AmtB like domains"/>
    <property type="match status" value="1"/>
</dbReference>
<dbReference type="PROSITE" id="PS01219">
    <property type="entry name" value="AMMONIUM_TRANSP"/>
    <property type="match status" value="1"/>
</dbReference>
<dbReference type="NCBIfam" id="TIGR00836">
    <property type="entry name" value="amt"/>
    <property type="match status" value="1"/>
</dbReference>